<evidence type="ECO:0000259" key="1">
    <source>
        <dbReference type="Pfam" id="PF12957"/>
    </source>
</evidence>
<reference evidence="2 3" key="1">
    <citation type="journal article" date="2013" name="ISME J.">
        <title>A metabolic model for members of the genus Tetrasphaera involved in enhanced biological phosphorus removal.</title>
        <authorList>
            <person name="Kristiansen R."/>
            <person name="Nguyen H.T.T."/>
            <person name="Saunders A.M."/>
            <person name="Nielsen J.L."/>
            <person name="Wimmer R."/>
            <person name="Le V.Q."/>
            <person name="McIlroy S.J."/>
            <person name="Petrovski S."/>
            <person name="Seviour R.J."/>
            <person name="Calteau A."/>
            <person name="Nielsen K.L."/>
            <person name="Nielsen P.H."/>
        </authorList>
    </citation>
    <scope>NUCLEOTIDE SEQUENCE [LARGE SCALE GENOMIC DNA]</scope>
    <source>
        <strain evidence="2 3">Ben 74</strain>
    </source>
</reference>
<dbReference type="OrthoDB" id="4943011at2"/>
<accession>A0A077MF47</accession>
<dbReference type="STRING" id="1193518.BN13_80014"/>
<name>A0A077MF47_9MICO</name>
<dbReference type="InterPro" id="IPR024559">
    <property type="entry name" value="DUF3846"/>
</dbReference>
<dbReference type="Proteomes" id="UP000035720">
    <property type="component" value="Unassembled WGS sequence"/>
</dbReference>
<dbReference type="Pfam" id="PF12957">
    <property type="entry name" value="DUF3846"/>
    <property type="match status" value="1"/>
</dbReference>
<evidence type="ECO:0000313" key="2">
    <source>
        <dbReference type="EMBL" id="CCI54645.1"/>
    </source>
</evidence>
<gene>
    <name evidence="2" type="ORF">BN13_80014</name>
</gene>
<organism evidence="2 3">
    <name type="scientific">Nostocoides jenkinsii Ben 74</name>
    <dbReference type="NCBI Taxonomy" id="1193518"/>
    <lineage>
        <taxon>Bacteria</taxon>
        <taxon>Bacillati</taxon>
        <taxon>Actinomycetota</taxon>
        <taxon>Actinomycetes</taxon>
        <taxon>Micrococcales</taxon>
        <taxon>Intrasporangiaceae</taxon>
        <taxon>Nostocoides</taxon>
    </lineage>
</organism>
<keyword evidence="3" id="KW-1185">Reference proteome</keyword>
<feature type="domain" description="DUF3846" evidence="1">
    <location>
        <begin position="4"/>
        <end position="108"/>
    </location>
</feature>
<dbReference type="RefSeq" id="WP_048544091.1">
    <property type="nucleotide sequence ID" value="NZ_HF571038.1"/>
</dbReference>
<evidence type="ECO:0000313" key="3">
    <source>
        <dbReference type="Proteomes" id="UP000035720"/>
    </source>
</evidence>
<comment type="caution">
    <text evidence="2">The sequence shown here is derived from an EMBL/GenBank/DDBJ whole genome shotgun (WGS) entry which is preliminary data.</text>
</comment>
<protein>
    <recommendedName>
        <fullName evidence="1">DUF3846 domain-containing protein</fullName>
    </recommendedName>
</protein>
<proteinExistence type="predicted"/>
<dbReference type="EMBL" id="CAJC01000194">
    <property type="protein sequence ID" value="CCI54645.1"/>
    <property type="molecule type" value="Genomic_DNA"/>
</dbReference>
<dbReference type="AlphaFoldDB" id="A0A077MF47"/>
<sequence length="117" mass="12374">MTTINVLIVNPDRSHEIVTLPAGRGGGVRLDALYDALGCEWVEGISGSGWSAYLDEEGKITGKEPNLLATEIANSFGWVGMPGDILAGKVAFFGPVDRDGNDSPVPDWMTARLDAVA</sequence>